<dbReference type="SUPFAM" id="SSF50494">
    <property type="entry name" value="Trypsin-like serine proteases"/>
    <property type="match status" value="1"/>
</dbReference>
<dbReference type="OrthoDB" id="1449865at2"/>
<dbReference type="EMBL" id="VJZN01000006">
    <property type="protein sequence ID" value="TRX08129.1"/>
    <property type="molecule type" value="Genomic_DNA"/>
</dbReference>
<organism evidence="2 4">
    <name type="scientific">Flavobacterium gawalongense</name>
    <dbReference type="NCBI Taxonomy" id="2594432"/>
    <lineage>
        <taxon>Bacteria</taxon>
        <taxon>Pseudomonadati</taxon>
        <taxon>Bacteroidota</taxon>
        <taxon>Flavobacteriia</taxon>
        <taxon>Flavobacteriales</taxon>
        <taxon>Flavobacteriaceae</taxon>
        <taxon>Flavobacterium</taxon>
    </lineage>
</organism>
<protein>
    <submittedName>
        <fullName evidence="2">Uncharacterized protein</fullName>
    </submittedName>
</protein>
<dbReference type="Proteomes" id="UP000318669">
    <property type="component" value="Unassembled WGS sequence"/>
</dbReference>
<evidence type="ECO:0000313" key="4">
    <source>
        <dbReference type="Proteomes" id="UP000318669"/>
    </source>
</evidence>
<sequence>MDSTAYVIIQGENNKPIKLDLKQLANPIKWIDHKEADLSILELNPSKELISKYLQQRFIPYEMIDTTPKSISRNTQLTIIGFPLGLGILGYFSPLTYRTFPSSGLLTLNRFDIKTPQTFIILENPSTEGYSGGPVYDLSIIESGVMKLTGNGTKLLGFIHGTLADGTGGKLTALTPAFYLSDLIK</sequence>
<dbReference type="InterPro" id="IPR009003">
    <property type="entry name" value="Peptidase_S1_PA"/>
</dbReference>
<gene>
    <name evidence="2" type="ORF">FNW11_03655</name>
    <name evidence="1" type="ORF">FNW12_05170</name>
</gene>
<reference evidence="3 4" key="1">
    <citation type="submission" date="2019-07" db="EMBL/GenBank/DDBJ databases">
        <title>Novel species of Flavobacterium.</title>
        <authorList>
            <person name="Liu Q."/>
            <person name="Xin Y.-H."/>
        </authorList>
    </citation>
    <scope>NUCLEOTIDE SEQUENCE [LARGE SCALE GENOMIC DNA]</scope>
    <source>
        <strain evidence="1 3">GSP39</strain>
        <strain evidence="2 4">GSR22</strain>
    </source>
</reference>
<keyword evidence="3" id="KW-1185">Reference proteome</keyword>
<evidence type="ECO:0000313" key="1">
    <source>
        <dbReference type="EMBL" id="TRX08129.1"/>
    </source>
</evidence>
<comment type="caution">
    <text evidence="2">The sequence shown here is derived from an EMBL/GenBank/DDBJ whole genome shotgun (WGS) entry which is preliminary data.</text>
</comment>
<accession>A0A553BV06</accession>
<evidence type="ECO:0000313" key="3">
    <source>
        <dbReference type="Proteomes" id="UP000318528"/>
    </source>
</evidence>
<dbReference type="EMBL" id="VJZL01000004">
    <property type="protein sequence ID" value="TRX12081.1"/>
    <property type="molecule type" value="Genomic_DNA"/>
</dbReference>
<proteinExistence type="predicted"/>
<evidence type="ECO:0000313" key="2">
    <source>
        <dbReference type="EMBL" id="TRX12081.1"/>
    </source>
</evidence>
<dbReference type="AlphaFoldDB" id="A0A553BV06"/>
<name>A0A553BV06_9FLAO</name>
<dbReference type="Proteomes" id="UP000318528">
    <property type="component" value="Unassembled WGS sequence"/>
</dbReference>